<evidence type="ECO:0000313" key="2">
    <source>
        <dbReference type="EMBL" id="SVA70564.1"/>
    </source>
</evidence>
<dbReference type="EMBL" id="UINC01017070">
    <property type="protein sequence ID" value="SVA70564.1"/>
    <property type="molecule type" value="Genomic_DNA"/>
</dbReference>
<dbReference type="AlphaFoldDB" id="A0A381Y0L7"/>
<organism evidence="2">
    <name type="scientific">marine metagenome</name>
    <dbReference type="NCBI Taxonomy" id="408172"/>
    <lineage>
        <taxon>unclassified sequences</taxon>
        <taxon>metagenomes</taxon>
        <taxon>ecological metagenomes</taxon>
    </lineage>
</organism>
<evidence type="ECO:0000256" key="1">
    <source>
        <dbReference type="SAM" id="MobiDB-lite"/>
    </source>
</evidence>
<dbReference type="Gene3D" id="3.20.20.60">
    <property type="entry name" value="Phosphoenolpyruvate-binding domains"/>
    <property type="match status" value="1"/>
</dbReference>
<proteinExistence type="predicted"/>
<dbReference type="SUPFAM" id="SSF51621">
    <property type="entry name" value="Phosphoenolpyruvate/pyruvate domain"/>
    <property type="match status" value="1"/>
</dbReference>
<reference evidence="2" key="1">
    <citation type="submission" date="2018-05" db="EMBL/GenBank/DDBJ databases">
        <authorList>
            <person name="Lanie J.A."/>
            <person name="Ng W.-L."/>
            <person name="Kazmierczak K.M."/>
            <person name="Andrzejewski T.M."/>
            <person name="Davidsen T.M."/>
            <person name="Wayne K.J."/>
            <person name="Tettelin H."/>
            <person name="Glass J.I."/>
            <person name="Rusch D."/>
            <person name="Podicherti R."/>
            <person name="Tsui H.-C.T."/>
            <person name="Winkler M.E."/>
        </authorList>
    </citation>
    <scope>NUCLEOTIDE SEQUENCE</scope>
</reference>
<feature type="region of interest" description="Disordered" evidence="1">
    <location>
        <begin position="133"/>
        <end position="156"/>
    </location>
</feature>
<accession>A0A381Y0L7</accession>
<protein>
    <submittedName>
        <fullName evidence="2">Uncharacterized protein</fullName>
    </submittedName>
</protein>
<sequence length="156" mass="16331">MAEIPRLNGVIKALEEGKTAFTTFSPADIDSAAALGAAPLDGVVFEMEHGPFDAPNLRDALQHMLGRRQILDGGTLAPAVTPMVRIPPNGGEMNQWIAKQVLDLGIYGIVFPTSAPWTRPGTQSGLAAILECPRPPTTTLPASEATPQPGPPDTGV</sequence>
<gene>
    <name evidence="2" type="ORF">METZ01_LOCUS123418</name>
</gene>
<dbReference type="GO" id="GO:0003824">
    <property type="term" value="F:catalytic activity"/>
    <property type="evidence" value="ECO:0007669"/>
    <property type="project" value="InterPro"/>
</dbReference>
<dbReference type="InterPro" id="IPR040442">
    <property type="entry name" value="Pyrv_kinase-like_dom_sf"/>
</dbReference>
<name>A0A381Y0L7_9ZZZZ</name>
<dbReference type="InterPro" id="IPR015813">
    <property type="entry name" value="Pyrv/PenolPyrv_kinase-like_dom"/>
</dbReference>